<feature type="transmembrane region" description="Helical" evidence="1">
    <location>
        <begin position="59"/>
        <end position="78"/>
    </location>
</feature>
<dbReference type="PANTHER" id="PTHR37305">
    <property type="entry name" value="INTEGRAL MEMBRANE PROTEIN-RELATED"/>
    <property type="match status" value="1"/>
</dbReference>
<evidence type="ECO:0000313" key="3">
    <source>
        <dbReference type="Proteomes" id="UP000192266"/>
    </source>
</evidence>
<keyword evidence="1" id="KW-1133">Transmembrane helix</keyword>
<feature type="transmembrane region" description="Helical" evidence="1">
    <location>
        <begin position="145"/>
        <end position="166"/>
    </location>
</feature>
<dbReference type="Pfam" id="PF12730">
    <property type="entry name" value="ABC2_membrane_4"/>
    <property type="match status" value="1"/>
</dbReference>
<dbReference type="Proteomes" id="UP000192266">
    <property type="component" value="Unassembled WGS sequence"/>
</dbReference>
<reference evidence="2 3" key="1">
    <citation type="submission" date="2017-04" db="EMBL/GenBank/DDBJ databases">
        <authorList>
            <person name="Afonso C.L."/>
            <person name="Miller P.J."/>
            <person name="Scott M.A."/>
            <person name="Spackman E."/>
            <person name="Goraichik I."/>
            <person name="Dimitrov K.M."/>
            <person name="Suarez D.L."/>
            <person name="Swayne D.E."/>
        </authorList>
    </citation>
    <scope>NUCLEOTIDE SEQUENCE [LARGE SCALE GENOMIC DNA]</scope>
    <source>
        <strain evidence="2 3">DSM 11622</strain>
    </source>
</reference>
<dbReference type="OrthoDB" id="1452202at2"/>
<keyword evidence="1" id="KW-0472">Membrane</keyword>
<dbReference type="STRING" id="645990.SAMN00120144_1639"/>
<sequence length="255" mass="28174">MLVRAELRKLLPYRTVWIVLVLFAGLLAFFVSVGGNVTINGQTVGNSLYAFPGLWTKLTYVASYFHLLLGILLIILITDEFQFRTFRQQLIDGLSPAGLIQGKLIVSGLLTLFGMLVLLLVGLYFGLTHTTDSSTSATEGLFDALLRYGVQALGYLSLAALFGFLIRKSGPAILLFLLYSWVIEPLLRLPIADHIDRYFPTKVFSSLTPNPTQAILETMTGPTSALSATQAVPLTLAYAALFWLLSYLLLRHRDL</sequence>
<organism evidence="2 3">
    <name type="scientific">Hymenobacter roseosalivarius DSM 11622</name>
    <dbReference type="NCBI Taxonomy" id="645990"/>
    <lineage>
        <taxon>Bacteria</taxon>
        <taxon>Pseudomonadati</taxon>
        <taxon>Bacteroidota</taxon>
        <taxon>Cytophagia</taxon>
        <taxon>Cytophagales</taxon>
        <taxon>Hymenobacteraceae</taxon>
        <taxon>Hymenobacter</taxon>
    </lineage>
</organism>
<feature type="transmembrane region" description="Helical" evidence="1">
    <location>
        <begin position="16"/>
        <end position="39"/>
    </location>
</feature>
<gene>
    <name evidence="2" type="ORF">SAMN00120144_1639</name>
</gene>
<accession>A0A1W1W3L4</accession>
<feature type="transmembrane region" description="Helical" evidence="1">
    <location>
        <begin position="231"/>
        <end position="250"/>
    </location>
</feature>
<dbReference type="EMBL" id="FWWW01000099">
    <property type="protein sequence ID" value="SMC00209.1"/>
    <property type="molecule type" value="Genomic_DNA"/>
</dbReference>
<keyword evidence="3" id="KW-1185">Reference proteome</keyword>
<evidence type="ECO:0000256" key="1">
    <source>
        <dbReference type="SAM" id="Phobius"/>
    </source>
</evidence>
<feature type="transmembrane region" description="Helical" evidence="1">
    <location>
        <begin position="173"/>
        <end position="191"/>
    </location>
</feature>
<protein>
    <submittedName>
        <fullName evidence="2">Uncharacterized protein</fullName>
    </submittedName>
</protein>
<feature type="transmembrane region" description="Helical" evidence="1">
    <location>
        <begin position="104"/>
        <end position="125"/>
    </location>
</feature>
<name>A0A1W1W3L4_9BACT</name>
<dbReference type="AlphaFoldDB" id="A0A1W1W3L4"/>
<evidence type="ECO:0000313" key="2">
    <source>
        <dbReference type="EMBL" id="SMC00209.1"/>
    </source>
</evidence>
<keyword evidence="1" id="KW-0812">Transmembrane</keyword>
<dbReference type="PANTHER" id="PTHR37305:SF1">
    <property type="entry name" value="MEMBRANE PROTEIN"/>
    <property type="match status" value="1"/>
</dbReference>
<proteinExistence type="predicted"/>
<dbReference type="RefSeq" id="WP_084447584.1">
    <property type="nucleotide sequence ID" value="NZ_FWWW01000099.1"/>
</dbReference>